<dbReference type="PANTHER" id="PTHR42956:SF1">
    <property type="entry name" value="NITROGENASE IRON-MOLYBDENUM COFACTOR BIOSYNTHESIS PROTEIN NIFE"/>
    <property type="match status" value="1"/>
</dbReference>
<dbReference type="Proteomes" id="UP000253529">
    <property type="component" value="Unassembled WGS sequence"/>
</dbReference>
<dbReference type="OrthoDB" id="9762718at2"/>
<dbReference type="RefSeq" id="WP_113887560.1">
    <property type="nucleotide sequence ID" value="NZ_QNRK01000002.1"/>
</dbReference>
<name>A0A366FSE9_9HYPH</name>
<protein>
    <submittedName>
        <fullName evidence="2">Nitrogenase molybdenum-iron protein alpha chain</fullName>
    </submittedName>
</protein>
<dbReference type="AlphaFoldDB" id="A0A366FSE9"/>
<organism evidence="2 3">
    <name type="scientific">Roseiarcus fermentans</name>
    <dbReference type="NCBI Taxonomy" id="1473586"/>
    <lineage>
        <taxon>Bacteria</taxon>
        <taxon>Pseudomonadati</taxon>
        <taxon>Pseudomonadota</taxon>
        <taxon>Alphaproteobacteria</taxon>
        <taxon>Hyphomicrobiales</taxon>
        <taxon>Roseiarcaceae</taxon>
        <taxon>Roseiarcus</taxon>
    </lineage>
</organism>
<sequence>MAINLRTPQAETRDQRLGTITQWDGNAETLARDSAFTYGCGRDCGPGGRRLCELSTPYSQASMCAEQIAVTNATIIRDTVVIQHAPIGCAASQSFTSRYSRDLAARRGWKPEDPKSICTNLSERDMVFGGVERLADVIKEAFERHSPRAIFVATSCATGVIGDDVDGTARQLEEEIGIPVVPLHCEGFKSRHWSSGWDVIEHGILRRLVPDRRHEKRDDLLNVIHLGGPDVFSPLVNPLGLTVNLVMGGNSLERLADLSTAAATVTMCFVLSYLATGLEQEYGVPEIRAPLPYGLDATDAWLRDIARVTRREHLVEAVIASERARIAPELERLRKALAGKKGFVAAGAAFAHGLIADLRELGVTVDDAFSFHHDPSTDSRDPQQDSLGALVQTSGDIENFTVSPDQHFQAHAALKRAKPDFVICRHTGAIAVLAGRMGIPVLPIFYSNDGLGYEGLLTIGRGILRVLPRRRFYEDVAAHSRFPYQTSWLEETNPYALVGEDAA</sequence>
<dbReference type="InterPro" id="IPR000510">
    <property type="entry name" value="Nase/OxRdtase_comp1"/>
</dbReference>
<comment type="caution">
    <text evidence="2">The sequence shown here is derived from an EMBL/GenBank/DDBJ whole genome shotgun (WGS) entry which is preliminary data.</text>
</comment>
<dbReference type="Pfam" id="PF00148">
    <property type="entry name" value="Oxidored_nitro"/>
    <property type="match status" value="1"/>
</dbReference>
<dbReference type="EMBL" id="QNRK01000002">
    <property type="protein sequence ID" value="RBP17603.1"/>
    <property type="molecule type" value="Genomic_DNA"/>
</dbReference>
<proteinExistence type="predicted"/>
<reference evidence="2 3" key="1">
    <citation type="submission" date="2018-06" db="EMBL/GenBank/DDBJ databases">
        <title>Genomic Encyclopedia of Type Strains, Phase IV (KMG-IV): sequencing the most valuable type-strain genomes for metagenomic binning, comparative biology and taxonomic classification.</title>
        <authorList>
            <person name="Goeker M."/>
        </authorList>
    </citation>
    <scope>NUCLEOTIDE SEQUENCE [LARGE SCALE GENOMIC DNA]</scope>
    <source>
        <strain evidence="2 3">DSM 24875</strain>
    </source>
</reference>
<evidence type="ECO:0000259" key="1">
    <source>
        <dbReference type="Pfam" id="PF00148"/>
    </source>
</evidence>
<gene>
    <name evidence="2" type="ORF">DFR50_10295</name>
</gene>
<accession>A0A366FSE9</accession>
<dbReference type="PANTHER" id="PTHR42956">
    <property type="entry name" value="NITROGENASE IRON-MOLYBDENUM COFACTOR BIOSYNTHESIS PROTEIN NIFE"/>
    <property type="match status" value="1"/>
</dbReference>
<dbReference type="SUPFAM" id="SSF53807">
    <property type="entry name" value="Helical backbone' metal receptor"/>
    <property type="match status" value="1"/>
</dbReference>
<keyword evidence="3" id="KW-1185">Reference proteome</keyword>
<dbReference type="GO" id="GO:0016491">
    <property type="term" value="F:oxidoreductase activity"/>
    <property type="evidence" value="ECO:0007669"/>
    <property type="project" value="InterPro"/>
</dbReference>
<evidence type="ECO:0000313" key="3">
    <source>
        <dbReference type="Proteomes" id="UP000253529"/>
    </source>
</evidence>
<dbReference type="Gene3D" id="3.40.50.1980">
    <property type="entry name" value="Nitrogenase molybdenum iron protein domain"/>
    <property type="match status" value="3"/>
</dbReference>
<dbReference type="InterPro" id="IPR049939">
    <property type="entry name" value="NifE-like"/>
</dbReference>
<feature type="domain" description="Nitrogenase/oxidoreductase component 1" evidence="1">
    <location>
        <begin position="64"/>
        <end position="465"/>
    </location>
</feature>
<evidence type="ECO:0000313" key="2">
    <source>
        <dbReference type="EMBL" id="RBP17603.1"/>
    </source>
</evidence>